<reference evidence="2" key="1">
    <citation type="journal article" date="2012" name="Proc. Natl. Acad. Sci. U.S.A.">
        <title>Antigenic diversity is generated by distinct evolutionary mechanisms in African trypanosome species.</title>
        <authorList>
            <person name="Jackson A.P."/>
            <person name="Berry A."/>
            <person name="Aslett M."/>
            <person name="Allison H.C."/>
            <person name="Burton P."/>
            <person name="Vavrova-Anderson J."/>
            <person name="Brown R."/>
            <person name="Browne H."/>
            <person name="Corton N."/>
            <person name="Hauser H."/>
            <person name="Gamble J."/>
            <person name="Gilderthorp R."/>
            <person name="Marcello L."/>
            <person name="McQuillan J."/>
            <person name="Otto T.D."/>
            <person name="Quail M.A."/>
            <person name="Sanders M.J."/>
            <person name="van Tonder A."/>
            <person name="Ginger M.L."/>
            <person name="Field M.C."/>
            <person name="Barry J.D."/>
            <person name="Hertz-Fowler C."/>
            <person name="Berriman M."/>
        </authorList>
    </citation>
    <scope>NUCLEOTIDE SEQUENCE</scope>
    <source>
        <strain evidence="2">IL3000</strain>
    </source>
</reference>
<keyword evidence="1" id="KW-0812">Transmembrane</keyword>
<feature type="transmembrane region" description="Helical" evidence="1">
    <location>
        <begin position="282"/>
        <end position="301"/>
    </location>
</feature>
<proteinExistence type="predicted"/>
<dbReference type="AlphaFoldDB" id="G0UYY6"/>
<protein>
    <submittedName>
        <fullName evidence="2">Uncharacterized protein TCIL3000_10_13890</fullName>
    </submittedName>
</protein>
<evidence type="ECO:0000256" key="1">
    <source>
        <dbReference type="SAM" id="Phobius"/>
    </source>
</evidence>
<keyword evidence="1" id="KW-1133">Transmembrane helix</keyword>
<dbReference type="EMBL" id="HE575323">
    <property type="protein sequence ID" value="CCC94604.1"/>
    <property type="molecule type" value="Genomic_DNA"/>
</dbReference>
<sequence length="310" mass="34246">MSATVRRLQRALREARRLSDASTKVLDATGGEECPELSDELLRYVRRVGYLLSLLSREMQATGGIVSGCDEPRDDDATEVINSANTFLSEFLGTHMPHFNISASCVGVMVRQCTPKYPFDVEDPFFIHEDHHATAVQLKRPLCQKSTEVIPPRAKITSLKGAATPMNSSSSSHVIPLQNSHDMHEAAQKQMIDEIKNAIREIKEGALSVSDIVNREKEHLEANAALLQRGVSRTTAQCRNMDRIGPASGGGLPLPRLLGRVPGAELFWSSFLLPLWSFIKQTLFILTIVGVTGGMMLMMLVTPKTYVYAR</sequence>
<dbReference type="VEuPathDB" id="TriTrypDB:TcIL3000_10_13890"/>
<accession>G0UYY6</accession>
<keyword evidence="1" id="KW-0472">Membrane</keyword>
<name>G0UYY6_TRYCI</name>
<gene>
    <name evidence="2" type="ORF">TCIL3000_10_13890</name>
</gene>
<evidence type="ECO:0000313" key="2">
    <source>
        <dbReference type="EMBL" id="CCC94604.1"/>
    </source>
</evidence>
<organism evidence="2">
    <name type="scientific">Trypanosoma congolense (strain IL3000)</name>
    <dbReference type="NCBI Taxonomy" id="1068625"/>
    <lineage>
        <taxon>Eukaryota</taxon>
        <taxon>Discoba</taxon>
        <taxon>Euglenozoa</taxon>
        <taxon>Kinetoplastea</taxon>
        <taxon>Metakinetoplastina</taxon>
        <taxon>Trypanosomatida</taxon>
        <taxon>Trypanosomatidae</taxon>
        <taxon>Trypanosoma</taxon>
        <taxon>Nannomonas</taxon>
    </lineage>
</organism>